<dbReference type="AlphaFoldDB" id="A0A401WXL8"/>
<reference evidence="1 2" key="1">
    <citation type="submission" date="2016-06" db="EMBL/GenBank/DDBJ databases">
        <title>Acetobacter pasteurianus NBRC 3188 whole genome sequencing project.</title>
        <authorList>
            <person name="Matsutani M."/>
            <person name="Shiwa Y."/>
            <person name="Okamoto-Kainuma A."/>
            <person name="Ishikawa M."/>
            <person name="Koizumi Y."/>
            <person name="Yoshikawa H."/>
            <person name="Yakushi T."/>
            <person name="Matsushita K."/>
        </authorList>
    </citation>
    <scope>NUCLEOTIDE SEQUENCE [LARGE SCALE GENOMIC DNA]</scope>
    <source>
        <strain evidence="1 2">NBRC 3188</strain>
    </source>
</reference>
<organism evidence="1 2">
    <name type="scientific">Acetobacter pasteurianus NBRC 3188</name>
    <dbReference type="NCBI Taxonomy" id="1226663"/>
    <lineage>
        <taxon>Bacteria</taxon>
        <taxon>Pseudomonadati</taxon>
        <taxon>Pseudomonadota</taxon>
        <taxon>Alphaproteobacteria</taxon>
        <taxon>Acetobacterales</taxon>
        <taxon>Acetobacteraceae</taxon>
        <taxon>Acetobacter</taxon>
    </lineage>
</organism>
<proteinExistence type="predicted"/>
<protein>
    <submittedName>
        <fullName evidence="1">Uncharacterized protein</fullName>
    </submittedName>
</protein>
<sequence length="295" mass="33084">MANRILFSIPVHERPDIIRDQAINILKFCPSSVVVMHLSKGVNNDDDLALFKKGIEGLDGVILNADEGNRVDTGDGHSGIFQAHYANYLLAEKLGIDFSTICLLSSNELLIKSGLEDYTAQHHIGCQTVLSDPTSNWHLFNRDLLSRLQSVGFLDDLEISQFYFGGQAEGQFYRKDIFKKIATIFRNFFPRSRPAGFETEEVIPPTIVANLTVDGGKEMMPVPPITLCDYCHDLSITPKLIEKIRSGWGVIYAPKKNGMLVSPHIGWPSFKTIFSVKRVPREECEIRSFIRSLAP</sequence>
<gene>
    <name evidence="1" type="ORF">NBRC3188_2809</name>
</gene>
<comment type="caution">
    <text evidence="1">The sequence shown here is derived from an EMBL/GenBank/DDBJ whole genome shotgun (WGS) entry which is preliminary data.</text>
</comment>
<evidence type="ECO:0000313" key="1">
    <source>
        <dbReference type="EMBL" id="GCD54112.1"/>
    </source>
</evidence>
<dbReference type="EMBL" id="BDES01000077">
    <property type="protein sequence ID" value="GCD54112.1"/>
    <property type="molecule type" value="Genomic_DNA"/>
</dbReference>
<dbReference type="RefSeq" id="WP_124296428.1">
    <property type="nucleotide sequence ID" value="NZ_BDES01000077.1"/>
</dbReference>
<name>A0A401WXL8_ACEPA</name>
<accession>A0A401WXL8</accession>
<dbReference type="Proteomes" id="UP000287300">
    <property type="component" value="Unassembled WGS sequence"/>
</dbReference>
<evidence type="ECO:0000313" key="2">
    <source>
        <dbReference type="Proteomes" id="UP000287300"/>
    </source>
</evidence>